<accession>A0A8C2P1N5</accession>
<name>A0A8C2P1N5_CAPHI</name>
<dbReference type="AlphaFoldDB" id="A0A8C2P1N5"/>
<proteinExistence type="predicted"/>
<feature type="region of interest" description="Disordered" evidence="1">
    <location>
        <begin position="137"/>
        <end position="165"/>
    </location>
</feature>
<dbReference type="PANTHER" id="PTHR36290">
    <property type="entry name" value="RIKEN CDNA D630039A03 GENE"/>
    <property type="match status" value="1"/>
</dbReference>
<dbReference type="InterPro" id="IPR032738">
    <property type="entry name" value="Tbc1d30_C"/>
</dbReference>
<sequence length="284" mass="31515">MVPFHPISPPPFLTLPTLLSTGSGYLPPHFPEPHHPLSPAHPCLLSSRIRMKGLPCPCPALPHFWQLGSYYMAEGSRPQAPQKGPLLNIQLLRAQYEGLRRKQRAQAHVVVLPKGGKLPAPAESLVSAVWINKEKRHSLTPEEAAPEAEETLEEDDRGCLQTPESPWHTHLERRRLAQTFHRGTGLHVKHEDKFTGSEQRLPGLFEDTQMTQQETTIPETAQPECQADESQTKAVGSGFHVGTQGPPAIKRPHRAGKPAHYPFPQRKTPRISQAARNLGLYGPA</sequence>
<feature type="domain" description="TBC1" evidence="2">
    <location>
        <begin position="89"/>
        <end position="202"/>
    </location>
</feature>
<reference evidence="3" key="2">
    <citation type="submission" date="2025-08" db="UniProtKB">
        <authorList>
            <consortium name="Ensembl"/>
        </authorList>
    </citation>
    <scope>IDENTIFICATION</scope>
</reference>
<dbReference type="Ensembl" id="ENSCHIT00010018954.1">
    <property type="protein sequence ID" value="ENSCHIP00010013427.1"/>
    <property type="gene ID" value="ENSCHIG00010009901.1"/>
</dbReference>
<evidence type="ECO:0000256" key="1">
    <source>
        <dbReference type="SAM" id="MobiDB-lite"/>
    </source>
</evidence>
<organism evidence="3">
    <name type="scientific">Capra hircus</name>
    <name type="common">Goat</name>
    <dbReference type="NCBI Taxonomy" id="9925"/>
    <lineage>
        <taxon>Eukaryota</taxon>
        <taxon>Metazoa</taxon>
        <taxon>Chordata</taxon>
        <taxon>Craniata</taxon>
        <taxon>Vertebrata</taxon>
        <taxon>Euteleostomi</taxon>
        <taxon>Mammalia</taxon>
        <taxon>Eutheria</taxon>
        <taxon>Laurasiatheria</taxon>
        <taxon>Artiodactyla</taxon>
        <taxon>Ruminantia</taxon>
        <taxon>Pecora</taxon>
        <taxon>Bovidae</taxon>
        <taxon>Caprinae</taxon>
        <taxon>Capra</taxon>
    </lineage>
</organism>
<reference evidence="3" key="1">
    <citation type="submission" date="2019-03" db="EMBL/GenBank/DDBJ databases">
        <title>Genome sequencing and reference-guided assembly of Black Bengal Goat (Capra hircus).</title>
        <authorList>
            <person name="Siddiki A.Z."/>
            <person name="Baten A."/>
            <person name="Billah M."/>
            <person name="Alam M.A.U."/>
            <person name="Shawrob K.S.M."/>
            <person name="Saha S."/>
            <person name="Chowdhury M."/>
            <person name="Rahman A.H."/>
            <person name="Stear M."/>
            <person name="Miah G."/>
            <person name="Das G.B."/>
            <person name="Hossain M.M."/>
            <person name="Kumkum M."/>
            <person name="Islam M.S."/>
            <person name="Mollah A.M."/>
            <person name="Ahsan A."/>
            <person name="Tusar F."/>
            <person name="Khan M.K.I."/>
        </authorList>
    </citation>
    <scope>NUCLEOTIDE SEQUENCE [LARGE SCALE GENOMIC DNA]</scope>
</reference>
<evidence type="ECO:0000259" key="2">
    <source>
        <dbReference type="Pfam" id="PF15733"/>
    </source>
</evidence>
<dbReference type="Pfam" id="PF15733">
    <property type="entry name" value="DUF4682"/>
    <property type="match status" value="1"/>
</dbReference>
<evidence type="ECO:0000313" key="3">
    <source>
        <dbReference type="Ensembl" id="ENSCHIP00010013427.1"/>
    </source>
</evidence>
<dbReference type="PANTHER" id="PTHR36290:SF1">
    <property type="entry name" value="RIKEN CDNA D630039A03 GENE"/>
    <property type="match status" value="1"/>
</dbReference>
<feature type="compositionally biased region" description="Acidic residues" evidence="1">
    <location>
        <begin position="144"/>
        <end position="156"/>
    </location>
</feature>
<protein>
    <recommendedName>
        <fullName evidence="2">TBC1 domain-containing protein</fullName>
    </recommendedName>
</protein>
<feature type="region of interest" description="Disordered" evidence="1">
    <location>
        <begin position="237"/>
        <end position="272"/>
    </location>
</feature>